<keyword evidence="1" id="KW-0812">Transmembrane</keyword>
<proteinExistence type="predicted"/>
<feature type="transmembrane region" description="Helical" evidence="1">
    <location>
        <begin position="37"/>
        <end position="56"/>
    </location>
</feature>
<feature type="transmembrane region" description="Helical" evidence="1">
    <location>
        <begin position="12"/>
        <end position="31"/>
    </location>
</feature>
<feature type="transmembrane region" description="Helical" evidence="1">
    <location>
        <begin position="113"/>
        <end position="132"/>
    </location>
</feature>
<keyword evidence="1" id="KW-0472">Membrane</keyword>
<name>E6LMP4_9FIRM</name>
<sequence length="194" mass="21908">MKSDSLKTKDLIHVGVYTAIYIVVFFTVGMINAIPFLYPLLFILVPLITGIPFMLFLTKVEKFGMVSIMAVIIGIFWYIMGYTWIPTVSFIVLGLISDFVMKAGKYKKFSMNILGFVIFSCSMLGLPAPMWLMTETYMAGVREAMGEKYVMEVTKFMPPWMGFVALVCIIISSILGAFIGRRMLKKHFERAGIA</sequence>
<accession>E6LMP4</accession>
<dbReference type="AlphaFoldDB" id="E6LMP4"/>
<comment type="caution">
    <text evidence="2">The sequence shown here is derived from an EMBL/GenBank/DDBJ whole genome shotgun (WGS) entry which is preliminary data.</text>
</comment>
<dbReference type="Proteomes" id="UP000003434">
    <property type="component" value="Unassembled WGS sequence"/>
</dbReference>
<protein>
    <recommendedName>
        <fullName evidence="4">TIGR02185 family protein</fullName>
    </recommendedName>
</protein>
<dbReference type="Pfam" id="PF09605">
    <property type="entry name" value="Trep_Strep"/>
    <property type="match status" value="1"/>
</dbReference>
<gene>
    <name evidence="2" type="ORF">HMPREF0381_1229</name>
</gene>
<evidence type="ECO:0008006" key="4">
    <source>
        <dbReference type="Google" id="ProtNLM"/>
    </source>
</evidence>
<reference evidence="2 3" key="1">
    <citation type="submission" date="2010-12" db="EMBL/GenBank/DDBJ databases">
        <authorList>
            <person name="Muzny D."/>
            <person name="Qin X."/>
            <person name="Deng J."/>
            <person name="Jiang H."/>
            <person name="Liu Y."/>
            <person name="Qu J."/>
            <person name="Song X.-Z."/>
            <person name="Zhang L."/>
            <person name="Thornton R."/>
            <person name="Coyle M."/>
            <person name="Francisco L."/>
            <person name="Jackson L."/>
            <person name="Javaid M."/>
            <person name="Korchina V."/>
            <person name="Kovar C."/>
            <person name="Mata R."/>
            <person name="Mathew T."/>
            <person name="Ngo R."/>
            <person name="Nguyen L."/>
            <person name="Nguyen N."/>
            <person name="Okwuonu G."/>
            <person name="Ongeri F."/>
            <person name="Pham C."/>
            <person name="Simmons D."/>
            <person name="Wilczek-Boney K."/>
            <person name="Hale W."/>
            <person name="Jakkamsetti A."/>
            <person name="Pham P."/>
            <person name="Ruth R."/>
            <person name="San Lucas F."/>
            <person name="Warren J."/>
            <person name="Zhang J."/>
            <person name="Zhao Z."/>
            <person name="Zhou C."/>
            <person name="Zhu D."/>
            <person name="Lee S."/>
            <person name="Bess C."/>
            <person name="Blankenburg K."/>
            <person name="Forbes L."/>
            <person name="Fu Q."/>
            <person name="Gubbala S."/>
            <person name="Hirani K."/>
            <person name="Jayaseelan J.C."/>
            <person name="Lara F."/>
            <person name="Munidasa M."/>
            <person name="Palculict T."/>
            <person name="Patil S."/>
            <person name="Pu L.-L."/>
            <person name="Saada N."/>
            <person name="Tang L."/>
            <person name="Weissenberger G."/>
            <person name="Zhu Y."/>
            <person name="Hemphill L."/>
            <person name="Shang Y."/>
            <person name="Youmans B."/>
            <person name="Ayvaz T."/>
            <person name="Ross M."/>
            <person name="Santibanez J."/>
            <person name="Aqrawi P."/>
            <person name="Gross S."/>
            <person name="Joshi V."/>
            <person name="Fowler G."/>
            <person name="Nazareth L."/>
            <person name="Reid J."/>
            <person name="Worley K."/>
            <person name="Petrosino J."/>
            <person name="Highlander S."/>
            <person name="Gibbs R."/>
        </authorList>
    </citation>
    <scope>NUCLEOTIDE SEQUENCE [LARGE SCALE GENOMIC DNA]</scope>
    <source>
        <strain evidence="2 3">DSM 3986</strain>
    </source>
</reference>
<evidence type="ECO:0000313" key="3">
    <source>
        <dbReference type="Proteomes" id="UP000003434"/>
    </source>
</evidence>
<dbReference type="eggNOG" id="ENOG502ZBND">
    <property type="taxonomic scope" value="Bacteria"/>
</dbReference>
<organism evidence="2 3">
    <name type="scientific">Lachnoanaerobaculum saburreum DSM 3986</name>
    <dbReference type="NCBI Taxonomy" id="887325"/>
    <lineage>
        <taxon>Bacteria</taxon>
        <taxon>Bacillati</taxon>
        <taxon>Bacillota</taxon>
        <taxon>Clostridia</taxon>
        <taxon>Lachnospirales</taxon>
        <taxon>Lachnospiraceae</taxon>
        <taxon>Lachnoanaerobaculum</taxon>
    </lineage>
</organism>
<dbReference type="RefSeq" id="WP_008750996.1">
    <property type="nucleotide sequence ID" value="NZ_GL622296.1"/>
</dbReference>
<dbReference type="InterPro" id="IPR011733">
    <property type="entry name" value="CHP02185_IM"/>
</dbReference>
<evidence type="ECO:0000313" key="2">
    <source>
        <dbReference type="EMBL" id="EFU76853.1"/>
    </source>
</evidence>
<dbReference type="HOGENOM" id="CLU_093450_1_0_9"/>
<dbReference type="NCBIfam" id="TIGR02185">
    <property type="entry name" value="Trep_Strep"/>
    <property type="match status" value="1"/>
</dbReference>
<keyword evidence="1" id="KW-1133">Transmembrane helix</keyword>
<feature type="transmembrane region" description="Helical" evidence="1">
    <location>
        <begin position="160"/>
        <end position="180"/>
    </location>
</feature>
<evidence type="ECO:0000256" key="1">
    <source>
        <dbReference type="SAM" id="Phobius"/>
    </source>
</evidence>
<feature type="transmembrane region" description="Helical" evidence="1">
    <location>
        <begin position="63"/>
        <end position="79"/>
    </location>
</feature>
<dbReference type="EMBL" id="AEPW01000050">
    <property type="protein sequence ID" value="EFU76853.1"/>
    <property type="molecule type" value="Genomic_DNA"/>
</dbReference>